<evidence type="ECO:0000313" key="1">
    <source>
        <dbReference type="EMBL" id="MBB5997178.1"/>
    </source>
</evidence>
<dbReference type="EMBL" id="JACHLY010000001">
    <property type="protein sequence ID" value="MBB5997178.1"/>
    <property type="molecule type" value="Genomic_DNA"/>
</dbReference>
<dbReference type="Proteomes" id="UP000578077">
    <property type="component" value="Unassembled WGS sequence"/>
</dbReference>
<organism evidence="1 2">
    <name type="scientific">Streptomonospora salina</name>
    <dbReference type="NCBI Taxonomy" id="104205"/>
    <lineage>
        <taxon>Bacteria</taxon>
        <taxon>Bacillati</taxon>
        <taxon>Actinomycetota</taxon>
        <taxon>Actinomycetes</taxon>
        <taxon>Streptosporangiales</taxon>
        <taxon>Nocardiopsidaceae</taxon>
        <taxon>Streptomonospora</taxon>
    </lineage>
</organism>
<protein>
    <submittedName>
        <fullName evidence="1">Uncharacterized protein HemY</fullName>
    </submittedName>
</protein>
<sequence>MRGRRADAGAHAAILNLDGGSWPRQAQTLAEAAAWLPSPP</sequence>
<name>A0A841E7S8_9ACTN</name>
<comment type="caution">
    <text evidence="1">The sequence shown here is derived from an EMBL/GenBank/DDBJ whole genome shotgun (WGS) entry which is preliminary data.</text>
</comment>
<evidence type="ECO:0000313" key="2">
    <source>
        <dbReference type="Proteomes" id="UP000578077"/>
    </source>
</evidence>
<dbReference type="RefSeq" id="WP_281387456.1">
    <property type="nucleotide sequence ID" value="NZ_BAABKT010000003.1"/>
</dbReference>
<dbReference type="AlphaFoldDB" id="A0A841E7S8"/>
<gene>
    <name evidence="1" type="ORF">HNR25_000929</name>
</gene>
<reference evidence="1 2" key="1">
    <citation type="submission" date="2020-08" db="EMBL/GenBank/DDBJ databases">
        <title>Sequencing the genomes of 1000 actinobacteria strains.</title>
        <authorList>
            <person name="Klenk H.-P."/>
        </authorList>
    </citation>
    <scope>NUCLEOTIDE SEQUENCE [LARGE SCALE GENOMIC DNA]</scope>
    <source>
        <strain evidence="1 2">DSM 44593</strain>
    </source>
</reference>
<proteinExistence type="predicted"/>
<keyword evidence="2" id="KW-1185">Reference proteome</keyword>
<accession>A0A841E7S8</accession>